<sequence length="58" mass="6855">MGDLNQFKRSKERITEVLSHLLHKNSKDEKTSMFIADLQNSINKLESKMEEYKRQKAS</sequence>
<protein>
    <submittedName>
        <fullName evidence="1">Uncharacterized protein</fullName>
    </submittedName>
</protein>
<dbReference type="EMBL" id="MLJW01005282">
    <property type="protein sequence ID" value="OIQ68483.1"/>
    <property type="molecule type" value="Genomic_DNA"/>
</dbReference>
<reference evidence="1" key="1">
    <citation type="submission" date="2016-10" db="EMBL/GenBank/DDBJ databases">
        <title>Sequence of Gallionella enrichment culture.</title>
        <authorList>
            <person name="Poehlein A."/>
            <person name="Muehling M."/>
            <person name="Daniel R."/>
        </authorList>
    </citation>
    <scope>NUCLEOTIDE SEQUENCE</scope>
</reference>
<name>A0A1J5PT84_9ZZZZ</name>
<organism evidence="1">
    <name type="scientific">mine drainage metagenome</name>
    <dbReference type="NCBI Taxonomy" id="410659"/>
    <lineage>
        <taxon>unclassified sequences</taxon>
        <taxon>metagenomes</taxon>
        <taxon>ecological metagenomes</taxon>
    </lineage>
</organism>
<comment type="caution">
    <text evidence="1">The sequence shown here is derived from an EMBL/GenBank/DDBJ whole genome shotgun (WGS) entry which is preliminary data.</text>
</comment>
<proteinExistence type="predicted"/>
<dbReference type="AlphaFoldDB" id="A0A1J5PT84"/>
<gene>
    <name evidence="1" type="ORF">GALL_499240</name>
</gene>
<accession>A0A1J5PT84</accession>
<evidence type="ECO:0000313" key="1">
    <source>
        <dbReference type="EMBL" id="OIQ68483.1"/>
    </source>
</evidence>